<evidence type="ECO:0000313" key="4">
    <source>
        <dbReference type="EMBL" id="QOD43827.1"/>
    </source>
</evidence>
<dbReference type="GO" id="GO:0016020">
    <property type="term" value="C:membrane"/>
    <property type="evidence" value="ECO:0007669"/>
    <property type="project" value="TreeGrafter"/>
</dbReference>
<feature type="transmembrane region" description="Helical" evidence="1">
    <location>
        <begin position="224"/>
        <end position="240"/>
    </location>
</feature>
<dbReference type="Pfam" id="PF19040">
    <property type="entry name" value="SGNH"/>
    <property type="match status" value="1"/>
</dbReference>
<protein>
    <submittedName>
        <fullName evidence="4">Acyltransferase</fullName>
    </submittedName>
</protein>
<dbReference type="AlphaFoldDB" id="A0A7L7Z2B9"/>
<dbReference type="PANTHER" id="PTHR23028:SF53">
    <property type="entry name" value="ACYL_TRANSF_3 DOMAIN-CONTAINING PROTEIN"/>
    <property type="match status" value="1"/>
</dbReference>
<dbReference type="EMBL" id="CP061274">
    <property type="protein sequence ID" value="QOD43827.1"/>
    <property type="molecule type" value="Genomic_DNA"/>
</dbReference>
<keyword evidence="4" id="KW-0012">Acyltransferase</keyword>
<dbReference type="GO" id="GO:0009103">
    <property type="term" value="P:lipopolysaccharide biosynthetic process"/>
    <property type="evidence" value="ECO:0007669"/>
    <property type="project" value="TreeGrafter"/>
</dbReference>
<organism evidence="4 5">
    <name type="scientific">Clavibacter zhangzhiyongii</name>
    <dbReference type="NCBI Taxonomy" id="2768071"/>
    <lineage>
        <taxon>Bacteria</taxon>
        <taxon>Bacillati</taxon>
        <taxon>Actinomycetota</taxon>
        <taxon>Actinomycetes</taxon>
        <taxon>Micrococcales</taxon>
        <taxon>Microbacteriaceae</taxon>
        <taxon>Clavibacter</taxon>
    </lineage>
</organism>
<feature type="transmembrane region" description="Helical" evidence="1">
    <location>
        <begin position="87"/>
        <end position="106"/>
    </location>
</feature>
<sequence>MTAGRVGAGADAPTGSSPRRADIQGLRAVAVLAVVLFHAGLPLPGGFLGVDVFFVISGCVITQVLLREFAATGGIELRRFFGRRFRRLAPALVTVLLVTLVASALIQSPLVGETTTRTALGGLAGVANLVIHRTTGGYFEPAAASNPLLHIWSLSVEEQFYLVFPVLLLAVLLLARRSSARALPAAVLLGITVASALVAVATAAGVDLPGPQFPTSYYSPVTRAWEFGAGALVALVPAALMRRSPGVATAVHALGAGILVLSLVVIDASVPGPGPATLLPVAGTALLLLAGADASGPVAALLRSTPSVRLGDISYSWYLWHWPAVVLTSELIPDSTPAKALAAVAALVPAVLSYRWIEQPLRRPRVRTRRSTLRLAAVLLVPAVVVVGAVGVASDHGWGIAEARAVAAQHTGWDTCMSFATMPAGPATNPDYADCTWNAEAPGRPVYLVGDSNASQFSEPVVAASLSLGRSTTMRTAAACPFVDVHRRAGTTSDASDRACRQYYEDTLAWLADAPPGTVVVASTEAYWSGGEAAIGSTPEGVSTDVAARSAALTVGLARTTAALRDAGHDVVLVQSVPHPVLSGHTGVPESCSVLALATRSCVLSIPRAEVEAVQAPSRATLEQVAEAPGISVLDLRASFCDASTCSMDRDGALLYQDAMHLSVEGSRASTRRFAEALASSSP</sequence>
<feature type="transmembrane region" description="Helical" evidence="1">
    <location>
        <begin position="47"/>
        <end position="66"/>
    </location>
</feature>
<feature type="domain" description="SGNH" evidence="3">
    <location>
        <begin position="433"/>
        <end position="675"/>
    </location>
</feature>
<dbReference type="RefSeq" id="WP_191147765.1">
    <property type="nucleotide sequence ID" value="NZ_CP061274.1"/>
</dbReference>
<evidence type="ECO:0000313" key="5">
    <source>
        <dbReference type="Proteomes" id="UP000516660"/>
    </source>
</evidence>
<feature type="transmembrane region" description="Helical" evidence="1">
    <location>
        <begin position="25"/>
        <end position="41"/>
    </location>
</feature>
<feature type="transmembrane region" description="Helical" evidence="1">
    <location>
        <begin position="159"/>
        <end position="175"/>
    </location>
</feature>
<keyword evidence="1" id="KW-0472">Membrane</keyword>
<dbReference type="InterPro" id="IPR050879">
    <property type="entry name" value="Acyltransferase_3"/>
</dbReference>
<feature type="transmembrane region" description="Helical" evidence="1">
    <location>
        <begin position="278"/>
        <end position="302"/>
    </location>
</feature>
<dbReference type="PANTHER" id="PTHR23028">
    <property type="entry name" value="ACETYLTRANSFERASE"/>
    <property type="match status" value="1"/>
</dbReference>
<dbReference type="GO" id="GO:0016747">
    <property type="term" value="F:acyltransferase activity, transferring groups other than amino-acyl groups"/>
    <property type="evidence" value="ECO:0007669"/>
    <property type="project" value="InterPro"/>
</dbReference>
<dbReference type="InterPro" id="IPR002656">
    <property type="entry name" value="Acyl_transf_3_dom"/>
</dbReference>
<keyword evidence="1" id="KW-1133">Transmembrane helix</keyword>
<evidence type="ECO:0000259" key="3">
    <source>
        <dbReference type="Pfam" id="PF19040"/>
    </source>
</evidence>
<keyword evidence="1" id="KW-0812">Transmembrane</keyword>
<dbReference type="Proteomes" id="UP000516660">
    <property type="component" value="Chromosome"/>
</dbReference>
<dbReference type="Pfam" id="PF01757">
    <property type="entry name" value="Acyl_transf_3"/>
    <property type="match status" value="1"/>
</dbReference>
<accession>A0A7L7Z2B9</accession>
<keyword evidence="5" id="KW-1185">Reference proteome</keyword>
<keyword evidence="4" id="KW-0808">Transferase</keyword>
<name>A0A7L7Z2B9_9MICO</name>
<evidence type="ECO:0000259" key="2">
    <source>
        <dbReference type="Pfam" id="PF01757"/>
    </source>
</evidence>
<dbReference type="KEGG" id="czh:H9X71_00130"/>
<evidence type="ECO:0000256" key="1">
    <source>
        <dbReference type="SAM" id="Phobius"/>
    </source>
</evidence>
<feature type="transmembrane region" description="Helical" evidence="1">
    <location>
        <begin position="375"/>
        <end position="394"/>
    </location>
</feature>
<feature type="transmembrane region" description="Helical" evidence="1">
    <location>
        <begin position="247"/>
        <end position="266"/>
    </location>
</feature>
<proteinExistence type="predicted"/>
<feature type="domain" description="Acyltransferase 3" evidence="2">
    <location>
        <begin position="21"/>
        <end position="350"/>
    </location>
</feature>
<dbReference type="InterPro" id="IPR043968">
    <property type="entry name" value="SGNH"/>
</dbReference>
<gene>
    <name evidence="4" type="ORF">H9X71_00130</name>
</gene>
<feature type="transmembrane region" description="Helical" evidence="1">
    <location>
        <begin position="182"/>
        <end position="204"/>
    </location>
</feature>
<reference evidence="4 5" key="1">
    <citation type="submission" date="2020-08" db="EMBL/GenBank/DDBJ databases">
        <title>Description of Clavibacter zhangzhiyonge sp. nov., a phytopathogenic actinobacterium isolated from barley seeds, causing leaf brown spot and decline.</title>
        <authorList>
            <person name="Tian Q."/>
            <person name="Chuan J."/>
            <person name="Zhao W."/>
            <person name="Li X."/>
        </authorList>
    </citation>
    <scope>NUCLEOTIDE SEQUENCE [LARGE SCALE GENOMIC DNA]</scope>
    <source>
        <strain evidence="4 5">DM1</strain>
    </source>
</reference>